<feature type="transmembrane region" description="Helical" evidence="22">
    <location>
        <begin position="366"/>
        <end position="389"/>
    </location>
</feature>
<comment type="subcellular location">
    <subcellularLocation>
        <location evidence="2">Cytoplasmic vesicle</location>
        <location evidence="2">COPII-coated vesicle membrane</location>
        <topology evidence="2">Multi-pass membrane protein</topology>
    </subcellularLocation>
    <subcellularLocation>
        <location evidence="1">Endoplasmic reticulum membrane</location>
        <topology evidence="1">Multi-pass membrane protein</topology>
    </subcellularLocation>
    <subcellularLocation>
        <location evidence="3">Golgi apparatus membrane</location>
        <topology evidence="3">Multi-pass membrane protein</topology>
    </subcellularLocation>
</comment>
<evidence type="ECO:0000256" key="15">
    <source>
        <dbReference type="ARBA" id="ARBA00023136"/>
    </source>
</evidence>
<evidence type="ECO:0000256" key="18">
    <source>
        <dbReference type="ARBA" id="ARBA00023221"/>
    </source>
</evidence>
<dbReference type="InterPro" id="IPR036322">
    <property type="entry name" value="WD40_repeat_dom_sf"/>
</dbReference>
<dbReference type="InterPro" id="IPR019775">
    <property type="entry name" value="WD40_repeat_CS"/>
</dbReference>
<evidence type="ECO:0000256" key="4">
    <source>
        <dbReference type="ARBA" id="ARBA00007410"/>
    </source>
</evidence>
<evidence type="ECO:0000256" key="2">
    <source>
        <dbReference type="ARBA" id="ARBA00004557"/>
    </source>
</evidence>
<dbReference type="InterPro" id="IPR015943">
    <property type="entry name" value="WD40/YVTN_repeat-like_dom_sf"/>
</dbReference>
<dbReference type="Gene3D" id="2.130.10.10">
    <property type="entry name" value="YVTN repeat-like/Quinoprotein amine dehydrogenase"/>
    <property type="match status" value="1"/>
</dbReference>
<comment type="function">
    <text evidence="20">Escort protein required for cholesterol as well as lipid homeostasis. Regulates export of the SCAP-SREBP complex from the endoplasmic reticulum to the Golgi upon low cholesterol, thereby regulating the processing of sterol regulatory element-binding proteins (SREBPs) SREBF1/SREBP1 and SREBF2/SREBP2. At high sterol concentrations, formation of a ternary complex with INSIG (INSIG1 or INSIG2) leads to mask the ER export signal in SCAP, promoting retention of the complex in the endoplasmic reticulum. Low sterol concentrations trigger release of INSIG, a conformational change in the SSD domain of SCAP, unmasking of the ER export signal, promoting recruitment into COPII-coated vesicles and transport of the SCAP-SREBP to the Golgi: in the Golgi, SREBPs are then processed, releasing the transcription factor fragment of SREBPs from the membrane, its import into the nucleus and up-regulation of LDLR, INSIG1 and the mevalonate pathway. Binds cholesterol via its SSD domain.</text>
</comment>
<reference evidence="24 25" key="1">
    <citation type="journal article" date="2018" name="BMC Genomics">
        <title>Comparative genome analyses reveal sequence features reflecting distinct modes of host-adaptation between dicot and monocot powdery mildew.</title>
        <authorList>
            <person name="Wu Y."/>
            <person name="Ma X."/>
            <person name="Pan Z."/>
            <person name="Kale S.D."/>
            <person name="Song Y."/>
            <person name="King H."/>
            <person name="Zhang Q."/>
            <person name="Presley C."/>
            <person name="Deng X."/>
            <person name="Wei C.I."/>
            <person name="Xiao S."/>
        </authorList>
    </citation>
    <scope>NUCLEOTIDE SEQUENCE [LARGE SCALE GENOMIC DNA]</scope>
    <source>
        <strain evidence="24">UMSG2</strain>
    </source>
</reference>
<feature type="domain" description="SSD" evidence="23">
    <location>
        <begin position="266"/>
        <end position="424"/>
    </location>
</feature>
<sequence>MIWYLLYPVRGTTKAPVLHQDHPLRYAFTRYGFNAARHPLITLFISFIVAVALVFPFPFFYTNDFTNGTSNLPHHVWTSAEPFQGPATTSIDVVMRSFWIHGSYMKALQKNVLQIALDIQNHLLGPTVNFSPQNSTKALYSENPKTELTVEMRDKLHAINGLSNQSWFFHSPLQYWSCSTEAIEADEDILATINQSFRKATCVNITLRHSIVFSGKRFEEHRLVAADALVITLVHMLNSPRLYPADGKPLSSTLYKFRFQPLSFKDNLILGAVYLFTLTYLILSLSKLRAFKSRFGLIIAVIMQVGTSIVASFTVCAIFKIDLSKIPREAYPLVILAVGMENISKFISAVVVTCSEVSTATRLGEALGKISHIALAGVGQNLAILWLLSRGTHPQINAFCTFAAVALVFDFFFLLTFFSAVLSVDLQRMELNDALSKASTHNSYTKIPPKHHSRLTWTYVLLKRIVSLLSRIAGTSFLLGFALMAHWHFFDNESISQIIFNIAGQTFSRSSSSSLLSMDIHPARSPTAWIRMQDHETAHEVIQIVKPHANSIIARVYDPLIFVLDGSDRTPNESGVRPFLPAAYDFVKHQFGYFLFIFLTAVAALFLFLNYLLMDELADSDRRGRSENEPLLSITSLSKGHALDIVLLATSSEGILATVGLDRRILIWNLRNQEMNYMIYDKEKRLGVFPILALAIDDDSKWLAILSAKDNLFLWNILERKWGPYMKVLLHNRAPIGFFFGISTSDLTTPLIVVRKKGPVSEFFVHEQRERQILLFHGPLVSACRFIEKSLAISSFALQLLSISKNGSINIASRINNEWVSKSINISNSSSDKVAVSVQPLPLLTSILVIRERTVDLIDISSQNVIHTFSTRKIQRNTLKSFYSSRRRPQCGLIGIRSLAIAYTCEETGNCIMQIYLPRSGNDSLCLKEVNGSCCLLSEAAELRYEIKNPGQWETLQSGFLIGIRKHEAFSSATYDLSILGIGSNLRRRNVYSARPYFRCSQKSPLDQESWEVWTISSRGEQFTRPLSDISMDRDCLLVDRLGPLQVIGRHSIAVCVGNTVKIISVGKENFKDIDDSNDNSVNQEWGTSRMIRRKKLQFTKKKPSFIRVA</sequence>
<feature type="transmembrane region" description="Helical" evidence="22">
    <location>
        <begin position="468"/>
        <end position="490"/>
    </location>
</feature>
<proteinExistence type="inferred from homology"/>
<dbReference type="GO" id="GO:0032934">
    <property type="term" value="F:sterol binding"/>
    <property type="evidence" value="ECO:0007669"/>
    <property type="project" value="InterPro"/>
</dbReference>
<evidence type="ECO:0000256" key="14">
    <source>
        <dbReference type="ARBA" id="ARBA00023121"/>
    </source>
</evidence>
<dbReference type="GO" id="GO:0012507">
    <property type="term" value="C:ER to Golgi transport vesicle membrane"/>
    <property type="evidence" value="ECO:0007669"/>
    <property type="project" value="UniProtKB-SubCell"/>
</dbReference>
<dbReference type="SUPFAM" id="SSF50978">
    <property type="entry name" value="WD40 repeat-like"/>
    <property type="match status" value="1"/>
</dbReference>
<evidence type="ECO:0000256" key="9">
    <source>
        <dbReference type="ARBA" id="ARBA00022737"/>
    </source>
</evidence>
<dbReference type="GO" id="GO:0032933">
    <property type="term" value="P:SREBP signaling pathway"/>
    <property type="evidence" value="ECO:0007669"/>
    <property type="project" value="InterPro"/>
</dbReference>
<feature type="transmembrane region" description="Helical" evidence="22">
    <location>
        <begin position="297"/>
        <end position="321"/>
    </location>
</feature>
<keyword evidence="13" id="KW-0443">Lipid metabolism</keyword>
<gene>
    <name evidence="24" type="ORF">OnM2_021084</name>
</gene>
<dbReference type="PROSITE" id="PS50082">
    <property type="entry name" value="WD_REPEATS_2"/>
    <property type="match status" value="1"/>
</dbReference>
<name>A0A420I364_9PEZI</name>
<dbReference type="PANTHER" id="PTHR46378:SF1">
    <property type="entry name" value="STEROL REGULATORY ELEMENT-BINDING PROTEIN CLEAVAGE-ACTIVATING PROTEIN"/>
    <property type="match status" value="1"/>
</dbReference>
<evidence type="ECO:0000256" key="12">
    <source>
        <dbReference type="ARBA" id="ARBA00023034"/>
    </source>
</evidence>
<evidence type="ECO:0000256" key="8">
    <source>
        <dbReference type="ARBA" id="ARBA00022692"/>
    </source>
</evidence>
<evidence type="ECO:0000313" key="25">
    <source>
        <dbReference type="Proteomes" id="UP000286134"/>
    </source>
</evidence>
<dbReference type="GO" id="GO:0005789">
    <property type="term" value="C:endoplasmic reticulum membrane"/>
    <property type="evidence" value="ECO:0007669"/>
    <property type="project" value="UniProtKB-SubCell"/>
</dbReference>
<dbReference type="EMBL" id="MCFK01002156">
    <property type="protein sequence ID" value="RKF64071.1"/>
    <property type="molecule type" value="Genomic_DNA"/>
</dbReference>
<dbReference type="InterPro" id="IPR000731">
    <property type="entry name" value="SSD"/>
</dbReference>
<keyword evidence="11 22" id="KW-1133">Transmembrane helix</keyword>
<feature type="repeat" description="WD" evidence="21">
    <location>
        <begin position="638"/>
        <end position="678"/>
    </location>
</feature>
<feature type="transmembrane region" description="Helical" evidence="22">
    <location>
        <begin position="40"/>
        <end position="61"/>
    </location>
</feature>
<keyword evidence="10" id="KW-0256">Endoplasmic reticulum</keyword>
<keyword evidence="19" id="KW-0968">Cytoplasmic vesicle</keyword>
<evidence type="ECO:0000256" key="17">
    <source>
        <dbReference type="ARBA" id="ARBA00023180"/>
    </source>
</evidence>
<feature type="transmembrane region" description="Helical" evidence="22">
    <location>
        <begin position="591"/>
        <end position="613"/>
    </location>
</feature>
<dbReference type="GO" id="GO:0000139">
    <property type="term" value="C:Golgi membrane"/>
    <property type="evidence" value="ECO:0007669"/>
    <property type="project" value="UniProtKB-SubCell"/>
</dbReference>
<dbReference type="GO" id="GO:0032936">
    <property type="term" value="C:SREBP-SCAP complex"/>
    <property type="evidence" value="ECO:0007669"/>
    <property type="project" value="TreeGrafter"/>
</dbReference>
<keyword evidence="9" id="KW-0677">Repeat</keyword>
<dbReference type="InterPro" id="IPR030225">
    <property type="entry name" value="SCAP"/>
</dbReference>
<evidence type="ECO:0000256" key="7">
    <source>
        <dbReference type="ARBA" id="ARBA00022574"/>
    </source>
</evidence>
<dbReference type="GO" id="GO:0045540">
    <property type="term" value="P:regulation of cholesterol biosynthetic process"/>
    <property type="evidence" value="ECO:0007669"/>
    <property type="project" value="TreeGrafter"/>
</dbReference>
<evidence type="ECO:0000256" key="5">
    <source>
        <dbReference type="ARBA" id="ARBA00019541"/>
    </source>
</evidence>
<keyword evidence="8 22" id="KW-0812">Transmembrane</keyword>
<evidence type="ECO:0000256" key="21">
    <source>
        <dbReference type="PROSITE-ProRule" id="PRU00221"/>
    </source>
</evidence>
<keyword evidence="17" id="KW-0325">Glycoprotein</keyword>
<dbReference type="InterPro" id="IPR001680">
    <property type="entry name" value="WD40_rpt"/>
</dbReference>
<dbReference type="PROSITE" id="PS00678">
    <property type="entry name" value="WD_REPEATS_1"/>
    <property type="match status" value="1"/>
</dbReference>
<evidence type="ECO:0000259" key="23">
    <source>
        <dbReference type="PROSITE" id="PS50156"/>
    </source>
</evidence>
<keyword evidence="16" id="KW-1207">Sterol metabolism</keyword>
<organism evidence="24 25">
    <name type="scientific">Erysiphe neolycopersici</name>
    <dbReference type="NCBI Taxonomy" id="212602"/>
    <lineage>
        <taxon>Eukaryota</taxon>
        <taxon>Fungi</taxon>
        <taxon>Dikarya</taxon>
        <taxon>Ascomycota</taxon>
        <taxon>Pezizomycotina</taxon>
        <taxon>Leotiomycetes</taxon>
        <taxon>Erysiphales</taxon>
        <taxon>Erysiphaceae</taxon>
        <taxon>Erysiphe</taxon>
    </lineage>
</organism>
<evidence type="ECO:0000256" key="22">
    <source>
        <dbReference type="SAM" id="Phobius"/>
    </source>
</evidence>
<evidence type="ECO:0000256" key="1">
    <source>
        <dbReference type="ARBA" id="ARBA00004477"/>
    </source>
</evidence>
<feature type="transmembrane region" description="Helical" evidence="22">
    <location>
        <begin position="395"/>
        <end position="422"/>
    </location>
</feature>
<keyword evidence="6" id="KW-0153">Cholesterol metabolism</keyword>
<evidence type="ECO:0000256" key="13">
    <source>
        <dbReference type="ARBA" id="ARBA00023098"/>
    </source>
</evidence>
<protein>
    <recommendedName>
        <fullName evidence="5">Sterol regulatory element-binding protein cleavage-activating protein</fullName>
    </recommendedName>
</protein>
<evidence type="ECO:0000256" key="3">
    <source>
        <dbReference type="ARBA" id="ARBA00004653"/>
    </source>
</evidence>
<keyword evidence="12" id="KW-0333">Golgi apparatus</keyword>
<dbReference type="GO" id="GO:0008203">
    <property type="term" value="P:cholesterol metabolic process"/>
    <property type="evidence" value="ECO:0007669"/>
    <property type="project" value="UniProtKB-KW"/>
</dbReference>
<evidence type="ECO:0000256" key="10">
    <source>
        <dbReference type="ARBA" id="ARBA00022824"/>
    </source>
</evidence>
<dbReference type="PANTHER" id="PTHR46378">
    <property type="entry name" value="STEROL REGULATORY ELEMENT-BINDING PROTEIN CLEAVAGE-ACTIVATING PROTEIN"/>
    <property type="match status" value="1"/>
</dbReference>
<keyword evidence="7 21" id="KW-0853">WD repeat</keyword>
<dbReference type="Pfam" id="PF12349">
    <property type="entry name" value="Sterol-sensing"/>
    <property type="match status" value="1"/>
</dbReference>
<comment type="similarity">
    <text evidence="4">Belongs to the WD repeat SCAP family.</text>
</comment>
<dbReference type="OrthoDB" id="1914839at2759"/>
<keyword evidence="25" id="KW-1185">Reference proteome</keyword>
<comment type="caution">
    <text evidence="24">The sequence shown here is derived from an EMBL/GenBank/DDBJ whole genome shotgun (WGS) entry which is preliminary data.</text>
</comment>
<evidence type="ECO:0000256" key="20">
    <source>
        <dbReference type="ARBA" id="ARBA00045958"/>
    </source>
</evidence>
<dbReference type="STRING" id="212602.A0A420I364"/>
<dbReference type="PROSITE" id="PS50156">
    <property type="entry name" value="SSD"/>
    <property type="match status" value="1"/>
</dbReference>
<evidence type="ECO:0000256" key="16">
    <source>
        <dbReference type="ARBA" id="ARBA00023166"/>
    </source>
</evidence>
<keyword evidence="18" id="KW-0753">Steroid metabolism</keyword>
<keyword evidence="14" id="KW-0446">Lipid-binding</keyword>
<keyword evidence="15 22" id="KW-0472">Membrane</keyword>
<accession>A0A420I364</accession>
<feature type="transmembrane region" description="Helical" evidence="22">
    <location>
        <begin position="268"/>
        <end position="285"/>
    </location>
</feature>
<dbReference type="Proteomes" id="UP000286134">
    <property type="component" value="Unassembled WGS sequence"/>
</dbReference>
<evidence type="ECO:0000313" key="24">
    <source>
        <dbReference type="EMBL" id="RKF64071.1"/>
    </source>
</evidence>
<feature type="transmembrane region" description="Helical" evidence="22">
    <location>
        <begin position="333"/>
        <end position="354"/>
    </location>
</feature>
<evidence type="ECO:0000256" key="11">
    <source>
        <dbReference type="ARBA" id="ARBA00022989"/>
    </source>
</evidence>
<dbReference type="AlphaFoldDB" id="A0A420I364"/>
<evidence type="ECO:0000256" key="6">
    <source>
        <dbReference type="ARBA" id="ARBA00022548"/>
    </source>
</evidence>
<evidence type="ECO:0000256" key="19">
    <source>
        <dbReference type="ARBA" id="ARBA00023329"/>
    </source>
</evidence>
<dbReference type="InterPro" id="IPR053958">
    <property type="entry name" value="HMGCR/SNAP/NPC1-like_SSD"/>
</dbReference>